<dbReference type="Pfam" id="PF24809">
    <property type="entry name" value="DUF7708"/>
    <property type="match status" value="1"/>
</dbReference>
<protein>
    <recommendedName>
        <fullName evidence="8">NACHT domain-containing protein</fullName>
    </recommendedName>
</protein>
<dbReference type="InterPro" id="IPR055530">
    <property type="entry name" value="DUF7104"/>
</dbReference>
<evidence type="ECO:0000313" key="7">
    <source>
        <dbReference type="Proteomes" id="UP000662466"/>
    </source>
</evidence>
<dbReference type="Pfam" id="PF24883">
    <property type="entry name" value="NPHP3_N"/>
    <property type="match status" value="1"/>
</dbReference>
<dbReference type="SUPFAM" id="SSF52540">
    <property type="entry name" value="P-loop containing nucleoside triphosphate hydrolases"/>
    <property type="match status" value="1"/>
</dbReference>
<evidence type="ECO:0000313" key="6">
    <source>
        <dbReference type="Proteomes" id="UP000630445"/>
    </source>
</evidence>
<dbReference type="Proteomes" id="UP000662466">
    <property type="component" value="Unassembled WGS sequence"/>
</dbReference>
<dbReference type="PANTHER" id="PTHR10039:SF16">
    <property type="entry name" value="GPI INOSITOL-DEACYLASE"/>
    <property type="match status" value="1"/>
</dbReference>
<name>A0A8H6USV7_9EURO</name>
<evidence type="ECO:0000259" key="3">
    <source>
        <dbReference type="Pfam" id="PF24883"/>
    </source>
</evidence>
<proteinExistence type="predicted"/>
<keyword evidence="6" id="KW-1185">Reference proteome</keyword>
<evidence type="ECO:0000259" key="2">
    <source>
        <dbReference type="Pfam" id="PF24809"/>
    </source>
</evidence>
<dbReference type="InterPro" id="IPR056884">
    <property type="entry name" value="NPHP3-like_N"/>
</dbReference>
<dbReference type="Gene3D" id="3.40.50.300">
    <property type="entry name" value="P-loop containing nucleotide triphosphate hydrolases"/>
    <property type="match status" value="1"/>
</dbReference>
<evidence type="ECO:0000256" key="1">
    <source>
        <dbReference type="ARBA" id="ARBA00022737"/>
    </source>
</evidence>
<feature type="domain" description="Nephrocystin 3-like N-terminal" evidence="3">
    <location>
        <begin position="296"/>
        <end position="467"/>
    </location>
</feature>
<dbReference type="Pfam" id="PF23397">
    <property type="entry name" value="DUF7104"/>
    <property type="match status" value="4"/>
</dbReference>
<dbReference type="Proteomes" id="UP000630445">
    <property type="component" value="Unassembled WGS sequence"/>
</dbReference>
<dbReference type="OrthoDB" id="7464126at2759"/>
<dbReference type="EMBL" id="JACBAF010002185">
    <property type="protein sequence ID" value="KAF7164635.1"/>
    <property type="molecule type" value="Genomic_DNA"/>
</dbReference>
<accession>A0A8H6USV7</accession>
<feature type="domain" description="DUF7708" evidence="2">
    <location>
        <begin position="82"/>
        <end position="226"/>
    </location>
</feature>
<evidence type="ECO:0008006" key="8">
    <source>
        <dbReference type="Google" id="ProtNLM"/>
    </source>
</evidence>
<organism evidence="5 7">
    <name type="scientific">Aspergillus hiratsukae</name>
    <dbReference type="NCBI Taxonomy" id="1194566"/>
    <lineage>
        <taxon>Eukaryota</taxon>
        <taxon>Fungi</taxon>
        <taxon>Dikarya</taxon>
        <taxon>Ascomycota</taxon>
        <taxon>Pezizomycotina</taxon>
        <taxon>Eurotiomycetes</taxon>
        <taxon>Eurotiomycetidae</taxon>
        <taxon>Eurotiales</taxon>
        <taxon>Aspergillaceae</taxon>
        <taxon>Aspergillus</taxon>
        <taxon>Aspergillus subgen. Fumigati</taxon>
    </lineage>
</organism>
<evidence type="ECO:0000313" key="4">
    <source>
        <dbReference type="EMBL" id="KAF7125236.1"/>
    </source>
</evidence>
<dbReference type="InterPro" id="IPR056125">
    <property type="entry name" value="DUF7708"/>
</dbReference>
<keyword evidence="1" id="KW-0677">Repeat</keyword>
<evidence type="ECO:0000313" key="5">
    <source>
        <dbReference type="EMBL" id="KAF7164635.1"/>
    </source>
</evidence>
<sequence length="1455" mass="162332">MFETTLFLILPGGMIYYHSLWASAIASLSDSQRAFIDFRPDNKLEALSELLRYTNEQRDRCVGKSWRWKRKDGEVVIVRDLLAKVASWAIKFRDMGDLLIQMDPVHAALPWVGVRFLIQSVVSDFQNYNCLLEGAALIAEVLCRSSVYEQVLLGLPSTSPAKAELARALTKLYIKILEHLARAKQYLAERTLTRIIKSTLQMHAEFGKDLETIRNAQQDVANTGNIVIMQQQIDGYSQIKQMLHSLETPMQRWDESLLRIRDMLQDETRATILQWLSPQPYYQHHAQMRNGVMKDSGEWLLADPLMTEWKNKSSSSILWLHGIPGSGKSKLVSVVIDDMLRSSEKHLSPPPLYFYCSRNPAEPGRSDSTDIAASFLRQLSSVDGNSLLEPVIREYKERQRTGFSKGNLDLDETRVLIIELLGYYPAATIVLDALDECTPESREELLHMFEYILQESSTLVKIFVSSREDQDIVSELQGYPNLEISSTRNTQDIAAFVHREVQVLKTKRPLRSIQNVDELAKLIIETITAGANGMFLWASLQLQTLRELKTEAAIRERMGHLPKKLSDIYDEILQRIEAYPSAADHAYARNALCWLLCAICPLDINQFLALISLSCNRQVSLDQILDLCCNLVVFDTSSSTFRFAHLSVREYLEAHPKYVPRKSHKVAATACLATLVGSCKSLAAERLSSLTLPLPGETPKREAFLYAGMFWCEHCRLVDPEPDQDEFGQLLWKFLSGEKDESSPFCSWWRRTDSIFIAEPYHYGSRFYGIERRFRTSSGRLGGPSAALLACCFDLSKLVAKFKAERMITADTKNLYGNTCEALASLYQSTTTLRILGVEKIYEGLTTAVDKRTGAVAVLLESLLEEPCDEKKVVCSDVLRLVVSNHADGHKMLDSLLRKFPGGISVTYDLLTCAVASGSCRTVQLLLENTRQDISIDSPLMEMATTNSLDALEIVRFLCGRLKEGIQITEEMVVAAARNYQHGKELVETILLAGESDENPPVTNHMLESLIHMASLETMIFLLDRYGVHGPVTDNMIFQAIRNHRDGKQIINSLHEKYDITDKITERLLISAAELGTKSLFTYLLEHFQTSIEPSSAMLKAAAVNVCDGIDIMEYLLVQLSGNTLITDDVVKTIARRGDCSGMALLLKMAHGRITITHDMAIEAAKNRTWGNEILCLMQTQEPRLDISFDIINAAIRYGSEVTVGRLINILENAGLNLPVESAAVAAARCQEGPESMSLLLTRFGAALPITPEVLHAAARNSTMGDEIVSLLVDTRGDDIHPTAELFLDAASNRGTGTYIMEILMERYRDKFQITNELLETAAHNDLCGEDILRILNAELCLLMTAPLKGRGSSSNDLLCPAARGLIDPRTSHGGSSLANTEQSADPVPDASLEIQTATTPKPDAGCAQVGVTDYSQGHHKKAVVTPNGPTDPAQKTRERFFFALSTFQYGSIEA</sequence>
<gene>
    <name evidence="4" type="ORF">CNMCM5793_001414</name>
    <name evidence="5" type="ORF">CNMCM6106_001087</name>
</gene>
<dbReference type="InterPro" id="IPR036770">
    <property type="entry name" value="Ankyrin_rpt-contain_sf"/>
</dbReference>
<dbReference type="PANTHER" id="PTHR10039">
    <property type="entry name" value="AMELOGENIN"/>
    <property type="match status" value="1"/>
</dbReference>
<dbReference type="Gene3D" id="1.25.40.20">
    <property type="entry name" value="Ankyrin repeat-containing domain"/>
    <property type="match status" value="1"/>
</dbReference>
<dbReference type="EMBL" id="JACBAD010001991">
    <property type="protein sequence ID" value="KAF7125236.1"/>
    <property type="molecule type" value="Genomic_DNA"/>
</dbReference>
<dbReference type="InterPro" id="IPR027417">
    <property type="entry name" value="P-loop_NTPase"/>
</dbReference>
<dbReference type="SUPFAM" id="SSF48403">
    <property type="entry name" value="Ankyrin repeat"/>
    <property type="match status" value="1"/>
</dbReference>
<comment type="caution">
    <text evidence="5">The sequence shown here is derived from an EMBL/GenBank/DDBJ whole genome shotgun (WGS) entry which is preliminary data.</text>
</comment>
<reference evidence="5" key="1">
    <citation type="submission" date="2020-06" db="EMBL/GenBank/DDBJ databases">
        <title>Draft genome sequences of strains closely related to Aspergillus parafelis and Aspergillus hiratsukae.</title>
        <authorList>
            <person name="Dos Santos R.A.C."/>
            <person name="Rivero-Menendez O."/>
            <person name="Steenwyk J.L."/>
            <person name="Mead M.E."/>
            <person name="Goldman G.H."/>
            <person name="Alastruey-Izquierdo A."/>
            <person name="Rokas A."/>
        </authorList>
    </citation>
    <scope>NUCLEOTIDE SEQUENCE</scope>
    <source>
        <strain evidence="4">CNM-CM5793</strain>
        <strain evidence="5">CNM-CM6106</strain>
    </source>
</reference>